<evidence type="ECO:0000256" key="1">
    <source>
        <dbReference type="ARBA" id="ARBA00022741"/>
    </source>
</evidence>
<dbReference type="GO" id="GO:0004467">
    <property type="term" value="F:long-chain fatty acid-CoA ligase activity"/>
    <property type="evidence" value="ECO:0007669"/>
    <property type="project" value="UniProtKB-EC"/>
</dbReference>
<evidence type="ECO:0000256" key="2">
    <source>
        <dbReference type="ARBA" id="ARBA00022840"/>
    </source>
</evidence>
<dbReference type="InterPro" id="IPR045851">
    <property type="entry name" value="AMP-bd_C_sf"/>
</dbReference>
<gene>
    <name evidence="5" type="ordered locus">bpr_I0251</name>
</gene>
<evidence type="ECO:0000259" key="4">
    <source>
        <dbReference type="Pfam" id="PF00501"/>
    </source>
</evidence>
<evidence type="ECO:0000313" key="6">
    <source>
        <dbReference type="Proteomes" id="UP000001299"/>
    </source>
</evidence>
<dbReference type="GO" id="GO:0005524">
    <property type="term" value="F:ATP binding"/>
    <property type="evidence" value="ECO:0007669"/>
    <property type="project" value="UniProtKB-KW"/>
</dbReference>
<keyword evidence="1" id="KW-0547">Nucleotide-binding</keyword>
<dbReference type="Pfam" id="PF23562">
    <property type="entry name" value="AMP-binding_C_3"/>
    <property type="match status" value="1"/>
</dbReference>
<dbReference type="HOGENOM" id="CLU_000022_59_9_9"/>
<protein>
    <submittedName>
        <fullName evidence="5">AMP-binding enzyme</fullName>
    </submittedName>
</protein>
<dbReference type="PANTHER" id="PTHR43272:SF33">
    <property type="entry name" value="AMP-BINDING DOMAIN-CONTAINING PROTEIN-RELATED"/>
    <property type="match status" value="1"/>
</dbReference>
<feature type="domain" description="AMP-dependent synthetase/ligase" evidence="4">
    <location>
        <begin position="59"/>
        <end position="417"/>
    </location>
</feature>
<dbReference type="InterPro" id="IPR000873">
    <property type="entry name" value="AMP-dep_synth/lig_dom"/>
</dbReference>
<dbReference type="PANTHER" id="PTHR43272">
    <property type="entry name" value="LONG-CHAIN-FATTY-ACID--COA LIGASE"/>
    <property type="match status" value="1"/>
</dbReference>
<evidence type="ECO:0000313" key="5">
    <source>
        <dbReference type="EMBL" id="ADL33000.1"/>
    </source>
</evidence>
<comment type="catalytic activity">
    <reaction evidence="3">
        <text>a long-chain fatty acid + ATP + CoA = a long-chain fatty acyl-CoA + AMP + diphosphate</text>
        <dbReference type="Rhea" id="RHEA:15421"/>
        <dbReference type="ChEBI" id="CHEBI:30616"/>
        <dbReference type="ChEBI" id="CHEBI:33019"/>
        <dbReference type="ChEBI" id="CHEBI:57287"/>
        <dbReference type="ChEBI" id="CHEBI:57560"/>
        <dbReference type="ChEBI" id="CHEBI:83139"/>
        <dbReference type="ChEBI" id="CHEBI:456215"/>
        <dbReference type="EC" id="6.2.1.3"/>
    </reaction>
    <physiologicalReaction direction="left-to-right" evidence="3">
        <dbReference type="Rhea" id="RHEA:15422"/>
    </physiologicalReaction>
</comment>
<dbReference type="KEGG" id="bpb:bpr_I0251"/>
<dbReference type="Proteomes" id="UP000001299">
    <property type="component" value="Chromosome 1"/>
</dbReference>
<dbReference type="EMBL" id="CP001810">
    <property type="protein sequence ID" value="ADL33000.1"/>
    <property type="molecule type" value="Genomic_DNA"/>
</dbReference>
<organism evidence="5 6">
    <name type="scientific">Butyrivibrio proteoclasticus (strain ATCC 51982 / DSM 14932 / B316)</name>
    <name type="common">Clostridium proteoclasticum</name>
    <dbReference type="NCBI Taxonomy" id="515622"/>
    <lineage>
        <taxon>Bacteria</taxon>
        <taxon>Bacillati</taxon>
        <taxon>Bacillota</taxon>
        <taxon>Clostridia</taxon>
        <taxon>Lachnospirales</taxon>
        <taxon>Lachnospiraceae</taxon>
        <taxon>Butyrivibrio</taxon>
    </lineage>
</organism>
<keyword evidence="6" id="KW-1185">Reference proteome</keyword>
<dbReference type="PROSITE" id="PS00455">
    <property type="entry name" value="AMP_BINDING"/>
    <property type="match status" value="1"/>
</dbReference>
<dbReference type="InterPro" id="IPR020845">
    <property type="entry name" value="AMP-binding_CS"/>
</dbReference>
<dbReference type="STRING" id="515622.bpr_I0251"/>
<dbReference type="AlphaFoldDB" id="E0RXG2"/>
<dbReference type="RefSeq" id="WP_013279657.1">
    <property type="nucleotide sequence ID" value="NC_014387.1"/>
</dbReference>
<keyword evidence="2" id="KW-0067">ATP-binding</keyword>
<reference evidence="5 6" key="1">
    <citation type="journal article" date="2010" name="PLoS ONE">
        <title>The glycobiome of the rumen bacterium Butyrivibrio proteoclasticus B316(T) highlights adaptation to a polysaccharide-rich environment.</title>
        <authorList>
            <person name="Kelly W.J."/>
            <person name="Leahy S.C."/>
            <person name="Altermann E."/>
            <person name="Yeoman C.J."/>
            <person name="Dunne J.C."/>
            <person name="Kong Z."/>
            <person name="Pacheco D.M."/>
            <person name="Li D."/>
            <person name="Noel S.J."/>
            <person name="Moon C.D."/>
            <person name="Cookson A.L."/>
            <person name="Attwood G.T."/>
        </authorList>
    </citation>
    <scope>NUCLEOTIDE SEQUENCE [LARGE SCALE GENOMIC DNA]</scope>
    <source>
        <strain evidence="6">ATCC 51982 / DSM 14932 / B316</strain>
    </source>
</reference>
<dbReference type="GO" id="GO:0016020">
    <property type="term" value="C:membrane"/>
    <property type="evidence" value="ECO:0007669"/>
    <property type="project" value="TreeGrafter"/>
</dbReference>
<dbReference type="SUPFAM" id="SSF56801">
    <property type="entry name" value="Acetyl-CoA synthetase-like"/>
    <property type="match status" value="1"/>
</dbReference>
<evidence type="ECO:0000256" key="3">
    <source>
        <dbReference type="ARBA" id="ARBA00024484"/>
    </source>
</evidence>
<name>E0RXG2_BUTPB</name>
<sequence>MSENIIVKGKRTNLYLQSFEEIKNLRDVIDFRVKTHPETPFYTYTDYDHDSRHYDRMPKEVKEHVEALGSFFIRKYGTRAHIALMGDNTYELMNVFWSIGCSNNISVHVDKGLEVETLEKMLKLSDATVLFYDHKYEEKAKSIEKDLGIEIHSLDEIPGLREEGKKLIEEGFDEYYKQKLDPEAASFFMFTSGTTGDSKCVMLSQRNFIDNSIAITNHLGVTDGAMMVLPQHHVLGLNCTQIPHLIAGYTVWLISNARYMFRDMATDNPTLMVTVPLFVELCYKMIWKNIKEKGIEEEVKKQLAKNKENPNLTPKEKRAMFKEALSILGTNFFEFDVGAAVLEDKYYYGLKDFGIEIVYGYGITECSPIISSDTLKYTKPNAVGLIMDSLEVMIENPNERGEGEICVKGTSVMLGYYKNEEATKEAMRGGWFHTGDIGFFDEDEFLHISGRIKNLIILPNGENVSPEELENVLMNQPAINEVVVYEKDNTIAAQIYIDPEQLPDGNIEKAKEDIQNYVDDVNTRLASFKNIQIVEFRDKPFARTSSMKILRSSVE</sequence>
<dbReference type="Gene3D" id="3.40.50.12780">
    <property type="entry name" value="N-terminal domain of ligase-like"/>
    <property type="match status" value="1"/>
</dbReference>
<dbReference type="eggNOG" id="COG1022">
    <property type="taxonomic scope" value="Bacteria"/>
</dbReference>
<dbReference type="InterPro" id="IPR042099">
    <property type="entry name" value="ANL_N_sf"/>
</dbReference>
<dbReference type="Pfam" id="PF00501">
    <property type="entry name" value="AMP-binding"/>
    <property type="match status" value="1"/>
</dbReference>
<proteinExistence type="predicted"/>
<dbReference type="Gene3D" id="3.30.300.30">
    <property type="match status" value="1"/>
</dbReference>
<accession>E0RXG2</accession>